<dbReference type="OrthoDB" id="8613872at2"/>
<dbReference type="KEGG" id="nwx:CGZ65_06850"/>
<dbReference type="Pfam" id="PF13511">
    <property type="entry name" value="DUF4124"/>
    <property type="match status" value="1"/>
</dbReference>
<evidence type="ECO:0000259" key="3">
    <source>
        <dbReference type="Pfam" id="PF13511"/>
    </source>
</evidence>
<keyword evidence="1" id="KW-0175">Coiled coil</keyword>
<accession>A0A3N4N1T9</accession>
<keyword evidence="2" id="KW-0732">Signal</keyword>
<dbReference type="InterPro" id="IPR025392">
    <property type="entry name" value="DUF4124"/>
</dbReference>
<gene>
    <name evidence="4" type="ORF">EGK74_08920</name>
</gene>
<feature type="domain" description="DUF4124" evidence="3">
    <location>
        <begin position="15"/>
        <end position="70"/>
    </location>
</feature>
<dbReference type="Proteomes" id="UP000272412">
    <property type="component" value="Unassembled WGS sequence"/>
</dbReference>
<reference evidence="4 5" key="1">
    <citation type="submission" date="2018-11" db="EMBL/GenBank/DDBJ databases">
        <title>Neisseria weixii sp. nov. isolated from the rectal contents of plateau pika (Ochotona cruzoniae).</title>
        <authorList>
            <person name="Zhang G."/>
        </authorList>
    </citation>
    <scope>NUCLEOTIDE SEQUENCE [LARGE SCALE GENOMIC DNA]</scope>
    <source>
        <strain evidence="4 5">10009</strain>
    </source>
</reference>
<evidence type="ECO:0000256" key="1">
    <source>
        <dbReference type="SAM" id="Coils"/>
    </source>
</evidence>
<protein>
    <submittedName>
        <fullName evidence="4">DUF4124 domain-containing protein</fullName>
    </submittedName>
</protein>
<dbReference type="RefSeq" id="WP_096295320.1">
    <property type="nucleotide sequence ID" value="NZ_CP023429.1"/>
</dbReference>
<dbReference type="AlphaFoldDB" id="A0A3N4N1T9"/>
<comment type="caution">
    <text evidence="4">The sequence shown here is derived from an EMBL/GenBank/DDBJ whole genome shotgun (WGS) entry which is preliminary data.</text>
</comment>
<feature type="coiled-coil region" evidence="1">
    <location>
        <begin position="77"/>
        <end position="111"/>
    </location>
</feature>
<name>A0A3N4N1T9_9NEIS</name>
<feature type="chain" id="PRO_5018076484" evidence="2">
    <location>
        <begin position="24"/>
        <end position="147"/>
    </location>
</feature>
<organism evidence="4 5">
    <name type="scientific">Neisseria weixii</name>
    <dbReference type="NCBI Taxonomy" id="1853276"/>
    <lineage>
        <taxon>Bacteria</taxon>
        <taxon>Pseudomonadati</taxon>
        <taxon>Pseudomonadota</taxon>
        <taxon>Betaproteobacteria</taxon>
        <taxon>Neisseriales</taxon>
        <taxon>Neisseriaceae</taxon>
        <taxon>Neisseria</taxon>
    </lineage>
</organism>
<dbReference type="EMBL" id="RPFL01000023">
    <property type="protein sequence ID" value="RPD85970.1"/>
    <property type="molecule type" value="Genomic_DNA"/>
</dbReference>
<keyword evidence="5" id="KW-1185">Reference proteome</keyword>
<proteinExistence type="predicted"/>
<sequence>MKTTLTYTLLTVCFSLTAAAVSANSVYTWRNTNGTTTYSDVPHRLQPARSNTMNVRTHTIYQPVKAPAAAPSEGSIAEQQNQLNQRITEANKQIEAQNQKIAEDNQAMKDDNCKAARLNRDYAESARANNREALKQRYDADISKYCN</sequence>
<feature type="signal peptide" evidence="2">
    <location>
        <begin position="1"/>
        <end position="23"/>
    </location>
</feature>
<evidence type="ECO:0000313" key="5">
    <source>
        <dbReference type="Proteomes" id="UP000272412"/>
    </source>
</evidence>
<evidence type="ECO:0000313" key="4">
    <source>
        <dbReference type="EMBL" id="RPD85970.1"/>
    </source>
</evidence>
<evidence type="ECO:0000256" key="2">
    <source>
        <dbReference type="SAM" id="SignalP"/>
    </source>
</evidence>